<feature type="domain" description="Tudor" evidence="2">
    <location>
        <begin position="285"/>
        <end position="345"/>
    </location>
</feature>
<sequence length="1400" mass="156257">MCSIPGLPTPGSEITVEIRKVNPNSKCGLMELWVNIDVSRKHAYEQMKKQIQLPERKFCGSEGKTGDLCLVCSSSMWHRARIVSIQSDTCEVFLIDQGQPCVSTWDALAWGQSDSFFLPPEIEFCILANVISLKENWSKDAYKFLSSLPEKTLKGVVQHVLMPSRTVLLDIPFVSKRMCTLGAMRKLPADEFKGVILECLTPPKDDAPITLCKVTKDQCANVHLDDRYVQPELLCGIYETVNVTEVTDPQNIFCNLQIYSKALETLSEEIQQFYKESSDSRGQRPQTCGEPCAARGNNGTWYRSLLKQSIGTDDELVEVTHVDVGKTEFLPVGCIRHVGREFLKMPVVTYHFSLHGLDDNGSGWTAKQNEYLKSVLLNKTFVAKLENHFQETYSVTLYAGNVASCMNKSLKEKVEGVPLTRAEGQQPEFQIEALSQEQEPDLQNLVTLNIKTSLKEALSSTDYRPDTDDVDTLPSVRGDVKIIDDQHISQICHHEHVLSVGSTLDVTVSCVEGPQKFWCQSTKNGETLRRLMGDLQNHYASVQPLPMKSTCVARNPEDSLWYRARIISSHHSPEVEVQFLDYGGTRSVPLGDVCPIDPVFLQLEPQAFRCCLVNRKTNSSWIDSTSDEFQRFLAAGGSQQTGFKCTVKHVTCDEEGQPVVVVDIETASQSACSLSSLVPTDTYKYSTFDMESGTKEKAWITSSETVHRFFCQLNRNSHLFDKVKADVQQIVGKSQGSADLVSSDGLCLVRYDDNEWHRGKVVQTTPDLKVLFVDYGDTLTVNASDVQPLPAGASMAKSVPVLAVHLGLFGVPADVPQEVNRWFANHATGATVTVSVVAKGDGGKLLVELFEGLLNINVIVREKVAHAKRVRTSQDRRANQEVASERVNPTHEGSLPEELACISKLQEHNNDHNGKGTYASDEQPLETSPYMTAEPRRDCEETVLDEESTRSNATAEVSTETPKDIHPDDAVVPPPEKSSAYHPPIIRHHTSQEMYASCIVGPSYFWCQFARTENLDSVSRLTQSVGETLKDTEVPKYLDPGSPCLALFSADSQWHRAQVLRRTDGVVCVLFVDYGNESEVDVQDVRYLPSSLIEHAPQAFLCSLDGFDESKGSWDDQVYDDFYNLLVDKLLSVTVLSAQEHSEIGIQEHSVKIQCAGRDLNEAMQRYWKPISTETEVEKIPTAGPPQPSYPSTQSNTSHLEEDAKAFSYKRPNIPLNKMEVYASCIVEPHFFWCQFANTEVLGNLVRLAQEAGQAATNPSSASTFGPGGPCLALFSADNQWYRALILSREEDQVHVVFIDYGNESDVDVKDVRRLPPILQEWTPQAFLCSLSGFDQSKGTWEDEVYDHFYDLLVDKPLRVVVSRIAEHSDMMLPQHVVEIESEGVSVNAAMQKYWKPTTQ</sequence>
<evidence type="ECO:0000313" key="4">
    <source>
        <dbReference type="Proteomes" id="UP000264820"/>
    </source>
</evidence>
<feature type="region of interest" description="Disordered" evidence="1">
    <location>
        <begin position="869"/>
        <end position="894"/>
    </location>
</feature>
<dbReference type="InterPro" id="IPR050621">
    <property type="entry name" value="Tudor_domain_containing"/>
</dbReference>
<dbReference type="KEGG" id="hcq:109517459"/>
<name>A0A3Q2Z488_HIPCM</name>
<evidence type="ECO:0000256" key="1">
    <source>
        <dbReference type="SAM" id="MobiDB-lite"/>
    </source>
</evidence>
<dbReference type="STRING" id="109280.ENSHCOP00000026412"/>
<dbReference type="PANTHER" id="PTHR22948">
    <property type="entry name" value="TUDOR DOMAIN CONTAINING PROTEIN"/>
    <property type="match status" value="1"/>
</dbReference>
<dbReference type="CTD" id="100536102"/>
<feature type="region of interest" description="Disordered" evidence="1">
    <location>
        <begin position="1176"/>
        <end position="1197"/>
    </location>
</feature>
<evidence type="ECO:0000313" key="3">
    <source>
        <dbReference type="Ensembl" id="ENSHCOP00000026412.1"/>
    </source>
</evidence>
<dbReference type="Ensembl" id="ENSHCOT00000021573.1">
    <property type="protein sequence ID" value="ENSHCOP00000026412.1"/>
    <property type="gene ID" value="ENSHCOG00000017328.1"/>
</dbReference>
<reference evidence="3" key="1">
    <citation type="submission" date="2025-08" db="UniProtKB">
        <authorList>
            <consortium name="Ensembl"/>
        </authorList>
    </citation>
    <scope>IDENTIFICATION</scope>
</reference>
<dbReference type="InterPro" id="IPR002999">
    <property type="entry name" value="Tudor"/>
</dbReference>
<organism evidence="3 4">
    <name type="scientific">Hippocampus comes</name>
    <name type="common">Tiger tail seahorse</name>
    <dbReference type="NCBI Taxonomy" id="109280"/>
    <lineage>
        <taxon>Eukaryota</taxon>
        <taxon>Metazoa</taxon>
        <taxon>Chordata</taxon>
        <taxon>Craniata</taxon>
        <taxon>Vertebrata</taxon>
        <taxon>Euteleostomi</taxon>
        <taxon>Actinopterygii</taxon>
        <taxon>Neopterygii</taxon>
        <taxon>Teleostei</taxon>
        <taxon>Neoteleostei</taxon>
        <taxon>Acanthomorphata</taxon>
        <taxon>Syngnathiaria</taxon>
        <taxon>Syngnathiformes</taxon>
        <taxon>Syngnathoidei</taxon>
        <taxon>Syngnathidae</taxon>
        <taxon>Hippocampus</taxon>
    </lineage>
</organism>
<dbReference type="PANTHER" id="PTHR22948:SF15">
    <property type="entry name" value="TUDOR DOMAIN-CONTAINING PROTEIN 6"/>
    <property type="match status" value="1"/>
</dbReference>
<feature type="compositionally biased region" description="Polar residues" evidence="1">
    <location>
        <begin position="950"/>
        <end position="960"/>
    </location>
</feature>
<dbReference type="GeneTree" id="ENSGT00940000159049"/>
<dbReference type="SUPFAM" id="SSF63748">
    <property type="entry name" value="Tudor/PWWP/MBT"/>
    <property type="match status" value="6"/>
</dbReference>
<dbReference type="OMA" id="KGTWDDQ"/>
<evidence type="ECO:0000259" key="2">
    <source>
        <dbReference type="PROSITE" id="PS50304"/>
    </source>
</evidence>
<protein>
    <submittedName>
        <fullName evidence="3">Tudor domain containing 6</fullName>
    </submittedName>
</protein>
<dbReference type="PROSITE" id="PS50304">
    <property type="entry name" value="TUDOR"/>
    <property type="match status" value="5"/>
</dbReference>
<feature type="domain" description="Tudor" evidence="2">
    <location>
        <begin position="1264"/>
        <end position="1322"/>
    </location>
</feature>
<accession>A0A3Q2Z488</accession>
<dbReference type="Pfam" id="PF00567">
    <property type="entry name" value="TUDOR"/>
    <property type="match status" value="6"/>
</dbReference>
<dbReference type="SMART" id="SM00333">
    <property type="entry name" value="TUDOR"/>
    <property type="match status" value="6"/>
</dbReference>
<dbReference type="Proteomes" id="UP000264820">
    <property type="component" value="Unplaced"/>
</dbReference>
<proteinExistence type="predicted"/>
<dbReference type="RefSeq" id="XP_019728201.1">
    <property type="nucleotide sequence ID" value="XM_019872642.1"/>
</dbReference>
<feature type="region of interest" description="Disordered" evidence="1">
    <location>
        <begin position="908"/>
        <end position="976"/>
    </location>
</feature>
<dbReference type="GeneID" id="109517459"/>
<feature type="domain" description="Tudor" evidence="2">
    <location>
        <begin position="1037"/>
        <end position="1095"/>
    </location>
</feature>
<dbReference type="OrthoDB" id="9989103at2759"/>
<dbReference type="FunFam" id="2.30.30.140:FF:000018">
    <property type="entry name" value="Serine/threonine-protein kinase 31"/>
    <property type="match status" value="1"/>
</dbReference>
<feature type="domain" description="Tudor" evidence="2">
    <location>
        <begin position="740"/>
        <end position="796"/>
    </location>
</feature>
<dbReference type="Gene3D" id="2.30.30.140">
    <property type="match status" value="5"/>
</dbReference>
<keyword evidence="4" id="KW-1185">Reference proteome</keyword>
<dbReference type="Gene3D" id="2.40.50.90">
    <property type="match status" value="6"/>
</dbReference>
<dbReference type="InterPro" id="IPR035437">
    <property type="entry name" value="SNase_OB-fold_sf"/>
</dbReference>
<feature type="domain" description="Tudor" evidence="2">
    <location>
        <begin position="544"/>
        <end position="603"/>
    </location>
</feature>
<reference evidence="3" key="2">
    <citation type="submission" date="2025-09" db="UniProtKB">
        <authorList>
            <consortium name="Ensembl"/>
        </authorList>
    </citation>
    <scope>IDENTIFICATION</scope>
</reference>